<accession>A0ABD1UW77</accession>
<evidence type="ECO:0000313" key="2">
    <source>
        <dbReference type="Proteomes" id="UP001604277"/>
    </source>
</evidence>
<gene>
    <name evidence="1" type="ORF">Fot_21823</name>
</gene>
<organism evidence="1 2">
    <name type="scientific">Forsythia ovata</name>
    <dbReference type="NCBI Taxonomy" id="205694"/>
    <lineage>
        <taxon>Eukaryota</taxon>
        <taxon>Viridiplantae</taxon>
        <taxon>Streptophyta</taxon>
        <taxon>Embryophyta</taxon>
        <taxon>Tracheophyta</taxon>
        <taxon>Spermatophyta</taxon>
        <taxon>Magnoliopsida</taxon>
        <taxon>eudicotyledons</taxon>
        <taxon>Gunneridae</taxon>
        <taxon>Pentapetalae</taxon>
        <taxon>asterids</taxon>
        <taxon>lamiids</taxon>
        <taxon>Lamiales</taxon>
        <taxon>Oleaceae</taxon>
        <taxon>Forsythieae</taxon>
        <taxon>Forsythia</taxon>
    </lineage>
</organism>
<dbReference type="AlphaFoldDB" id="A0ABD1UW77"/>
<name>A0ABD1UW77_9LAMI</name>
<proteinExistence type="predicted"/>
<protein>
    <submittedName>
        <fullName evidence="1">Uncharacterized protein</fullName>
    </submittedName>
</protein>
<dbReference type="Proteomes" id="UP001604277">
    <property type="component" value="Unassembled WGS sequence"/>
</dbReference>
<keyword evidence="2" id="KW-1185">Reference proteome</keyword>
<evidence type="ECO:0000313" key="1">
    <source>
        <dbReference type="EMBL" id="KAL2529222.1"/>
    </source>
</evidence>
<comment type="caution">
    <text evidence="1">The sequence shown here is derived from an EMBL/GenBank/DDBJ whole genome shotgun (WGS) entry which is preliminary data.</text>
</comment>
<reference evidence="2" key="1">
    <citation type="submission" date="2024-07" db="EMBL/GenBank/DDBJ databases">
        <title>Two chromosome-level genome assemblies of Korean endemic species Abeliophyllum distichum and Forsythia ovata (Oleaceae).</title>
        <authorList>
            <person name="Jang H."/>
        </authorList>
    </citation>
    <scope>NUCLEOTIDE SEQUENCE [LARGE SCALE GENOMIC DNA]</scope>
</reference>
<sequence length="111" mass="13104">MSIKEDLCTEELITAAFLLKFKELIDEFDSTTDPIDLIRHFQNRVRLHRWQMPLLAGHFSYFSRCNEYTRPRNCLVGNNSETRKVGLSEELHGGFLWVSEVVYWVEVGFFD</sequence>
<dbReference type="EMBL" id="JBFOLJ010000006">
    <property type="protein sequence ID" value="KAL2529222.1"/>
    <property type="molecule type" value="Genomic_DNA"/>
</dbReference>